<sequence>MKLAHFLSCELVSRMKDQVLISNAQQRETGKVNAAILRAVKEGIFEFVFEIVKADPQLVWSGDSKSRNIFSVAVQYRHAKIFSLIYGLDIKTALARYPDSFYKNNLLHMAGMSAPSTALNDIPGAALQMQRELQWFKEVESIVPSKVCSHLNKEGLTPRELFTKNHKDMRKDGEQWMKDTATSCTVVGALIVTIMFAAVFTVPGGILTSRYAEEDFLESLPRKMIIGLSTLFFSIAAMMTAFSAALFLMLHEQSWIFKPVICLASIPITLFVLMQFPLLVAMANSTYGPSIFDRKMKRWF</sequence>
<proteinExistence type="predicted"/>
<evidence type="ECO:0000256" key="1">
    <source>
        <dbReference type="SAM" id="Phobius"/>
    </source>
</evidence>
<dbReference type="InterPro" id="IPR026961">
    <property type="entry name" value="PGG_dom"/>
</dbReference>
<gene>
    <name evidence="3" type="ORF">CMV_002971</name>
</gene>
<name>A0A8J4W3A9_9ROSI</name>
<keyword evidence="1" id="KW-0472">Membrane</keyword>
<dbReference type="GO" id="GO:0016020">
    <property type="term" value="C:membrane"/>
    <property type="evidence" value="ECO:0007669"/>
    <property type="project" value="TreeGrafter"/>
</dbReference>
<dbReference type="PANTHER" id="PTHR24177">
    <property type="entry name" value="CASKIN"/>
    <property type="match status" value="1"/>
</dbReference>
<dbReference type="PANTHER" id="PTHR24177:SF329">
    <property type="entry name" value="ANKYRIN REPEAT PROTEIN"/>
    <property type="match status" value="1"/>
</dbReference>
<keyword evidence="4" id="KW-1185">Reference proteome</keyword>
<feature type="domain" description="PGG" evidence="2">
    <location>
        <begin position="175"/>
        <end position="209"/>
    </location>
</feature>
<accession>A0A8J4W3A9</accession>
<keyword evidence="1" id="KW-0812">Transmembrane</keyword>
<reference evidence="3" key="1">
    <citation type="submission" date="2020-03" db="EMBL/GenBank/DDBJ databases">
        <title>Castanea mollissima Vanexum genome sequencing.</title>
        <authorList>
            <person name="Staton M."/>
        </authorList>
    </citation>
    <scope>NUCLEOTIDE SEQUENCE</scope>
    <source>
        <tissue evidence="3">Leaf</tissue>
    </source>
</reference>
<evidence type="ECO:0000259" key="2">
    <source>
        <dbReference type="Pfam" id="PF13962"/>
    </source>
</evidence>
<protein>
    <recommendedName>
        <fullName evidence="2">PGG domain-containing protein</fullName>
    </recommendedName>
</protein>
<dbReference type="EMBL" id="JRKL02000224">
    <property type="protein sequence ID" value="KAF3973634.1"/>
    <property type="molecule type" value="Genomic_DNA"/>
</dbReference>
<feature type="transmembrane region" description="Helical" evidence="1">
    <location>
        <begin position="260"/>
        <end position="283"/>
    </location>
</feature>
<feature type="transmembrane region" description="Helical" evidence="1">
    <location>
        <begin position="180"/>
        <end position="204"/>
    </location>
</feature>
<feature type="transmembrane region" description="Helical" evidence="1">
    <location>
        <begin position="224"/>
        <end position="248"/>
    </location>
</feature>
<organism evidence="3 4">
    <name type="scientific">Castanea mollissima</name>
    <name type="common">Chinese chestnut</name>
    <dbReference type="NCBI Taxonomy" id="60419"/>
    <lineage>
        <taxon>Eukaryota</taxon>
        <taxon>Viridiplantae</taxon>
        <taxon>Streptophyta</taxon>
        <taxon>Embryophyta</taxon>
        <taxon>Tracheophyta</taxon>
        <taxon>Spermatophyta</taxon>
        <taxon>Magnoliopsida</taxon>
        <taxon>eudicotyledons</taxon>
        <taxon>Gunneridae</taxon>
        <taxon>Pentapetalae</taxon>
        <taxon>rosids</taxon>
        <taxon>fabids</taxon>
        <taxon>Fagales</taxon>
        <taxon>Fagaceae</taxon>
        <taxon>Castanea</taxon>
    </lineage>
</organism>
<comment type="caution">
    <text evidence="3">The sequence shown here is derived from an EMBL/GenBank/DDBJ whole genome shotgun (WGS) entry which is preliminary data.</text>
</comment>
<dbReference type="AlphaFoldDB" id="A0A8J4W3A9"/>
<dbReference type="Pfam" id="PF13962">
    <property type="entry name" value="PGG"/>
    <property type="match status" value="1"/>
</dbReference>
<keyword evidence="1" id="KW-1133">Transmembrane helix</keyword>
<evidence type="ECO:0000313" key="3">
    <source>
        <dbReference type="EMBL" id="KAF3973634.1"/>
    </source>
</evidence>
<dbReference type="OrthoDB" id="1652385at2759"/>
<evidence type="ECO:0000313" key="4">
    <source>
        <dbReference type="Proteomes" id="UP000737018"/>
    </source>
</evidence>
<dbReference type="Proteomes" id="UP000737018">
    <property type="component" value="Unassembled WGS sequence"/>
</dbReference>